<comment type="caution">
    <text evidence="1">The sequence shown here is derived from an EMBL/GenBank/DDBJ whole genome shotgun (WGS) entry which is preliminary data.</text>
</comment>
<reference evidence="1" key="1">
    <citation type="submission" date="2022-03" db="EMBL/GenBank/DDBJ databases">
        <authorList>
            <person name="Brunel B."/>
        </authorList>
    </citation>
    <scope>NUCLEOTIDE SEQUENCE</scope>
    <source>
        <strain evidence="1">STM4922sample</strain>
    </source>
</reference>
<keyword evidence="2" id="KW-1185">Reference proteome</keyword>
<accession>A0ABN8J7C6</accession>
<evidence type="ECO:0000313" key="1">
    <source>
        <dbReference type="EMBL" id="CAH2394101.1"/>
    </source>
</evidence>
<evidence type="ECO:0000313" key="2">
    <source>
        <dbReference type="Proteomes" id="UP001152604"/>
    </source>
</evidence>
<protein>
    <submittedName>
        <fullName evidence="1">Uncharacterized protein</fullName>
    </submittedName>
</protein>
<dbReference type="Proteomes" id="UP001152604">
    <property type="component" value="Unassembled WGS sequence"/>
</dbReference>
<proteinExistence type="predicted"/>
<gene>
    <name evidence="1" type="ORF">MES4922_10014</name>
</gene>
<name>A0ABN8J7C6_9HYPH</name>
<dbReference type="EMBL" id="CAKXZS010000001">
    <property type="protein sequence ID" value="CAH2394101.1"/>
    <property type="molecule type" value="Genomic_DNA"/>
</dbReference>
<sequence length="23" mass="2716">MLDCMFKCVLLKVMDINVVWDSL</sequence>
<organism evidence="1 2">
    <name type="scientific">Mesorhizobium ventifaucium</name>
    <dbReference type="NCBI Taxonomy" id="666020"/>
    <lineage>
        <taxon>Bacteria</taxon>
        <taxon>Pseudomonadati</taxon>
        <taxon>Pseudomonadota</taxon>
        <taxon>Alphaproteobacteria</taxon>
        <taxon>Hyphomicrobiales</taxon>
        <taxon>Phyllobacteriaceae</taxon>
        <taxon>Mesorhizobium</taxon>
    </lineage>
</organism>